<accession>A0A2P4QPS0</accession>
<comment type="caution">
    <text evidence="1">The sequence shown here is derived from an EMBL/GenBank/DDBJ whole genome shotgun (WGS) entry which is preliminary data.</text>
</comment>
<dbReference type="EMBL" id="AUPC02000023">
    <property type="protein sequence ID" value="POG79612.1"/>
    <property type="molecule type" value="Genomic_DNA"/>
</dbReference>
<organism evidence="1 2">
    <name type="scientific">Rhizophagus irregularis (strain DAOM 181602 / DAOM 197198 / MUCL 43194)</name>
    <name type="common">Arbuscular mycorrhizal fungus</name>
    <name type="synonym">Glomus intraradices</name>
    <dbReference type="NCBI Taxonomy" id="747089"/>
    <lineage>
        <taxon>Eukaryota</taxon>
        <taxon>Fungi</taxon>
        <taxon>Fungi incertae sedis</taxon>
        <taxon>Mucoromycota</taxon>
        <taxon>Glomeromycotina</taxon>
        <taxon>Glomeromycetes</taxon>
        <taxon>Glomerales</taxon>
        <taxon>Glomeraceae</taxon>
        <taxon>Rhizophagus</taxon>
    </lineage>
</organism>
<reference evidence="1 2" key="1">
    <citation type="journal article" date="2013" name="Proc. Natl. Acad. Sci. U.S.A.">
        <title>Genome of an arbuscular mycorrhizal fungus provides insight into the oldest plant symbiosis.</title>
        <authorList>
            <person name="Tisserant E."/>
            <person name="Malbreil M."/>
            <person name="Kuo A."/>
            <person name="Kohler A."/>
            <person name="Symeonidi A."/>
            <person name="Balestrini R."/>
            <person name="Charron P."/>
            <person name="Duensing N."/>
            <person name="Frei Dit Frey N."/>
            <person name="Gianinazzi-Pearson V."/>
            <person name="Gilbert L.B."/>
            <person name="Handa Y."/>
            <person name="Herr J.R."/>
            <person name="Hijri M."/>
            <person name="Koul R."/>
            <person name="Kawaguchi M."/>
            <person name="Krajinski F."/>
            <person name="Lammers P.J."/>
            <person name="Masclaux F.G."/>
            <person name="Murat C."/>
            <person name="Morin E."/>
            <person name="Ndikumana S."/>
            <person name="Pagni M."/>
            <person name="Petitpierre D."/>
            <person name="Requena N."/>
            <person name="Rosikiewicz P."/>
            <person name="Riley R."/>
            <person name="Saito K."/>
            <person name="San Clemente H."/>
            <person name="Shapiro H."/>
            <person name="van Tuinen D."/>
            <person name="Becard G."/>
            <person name="Bonfante P."/>
            <person name="Paszkowski U."/>
            <person name="Shachar-Hill Y.Y."/>
            <person name="Tuskan G.A."/>
            <person name="Young P.W."/>
            <person name="Sanders I.R."/>
            <person name="Henrissat B."/>
            <person name="Rensing S.A."/>
            <person name="Grigoriev I.V."/>
            <person name="Corradi N."/>
            <person name="Roux C."/>
            <person name="Martin F."/>
        </authorList>
    </citation>
    <scope>NUCLEOTIDE SEQUENCE [LARGE SCALE GENOMIC DNA]</scope>
    <source>
        <strain evidence="1 2">DAOM 197198</strain>
    </source>
</reference>
<sequence length="226" mass="26291">MKQNVKIKVINIKAIAAVDPDEVAHITDENIVETVINSVGKAEIQKFQKMEGMLAEKLSMSEKYNILDITTRLLREELWQLKNQGLIIGFNSPTSNYSCFWCLIKKNQHSDLNANWTISKNMNILRNNCTLYPVIYEVIESGYFDIAREVIIKEMQRIGVCFQFWQERDFNKWSYTSLMGQEKLKCFKNENTDSIEFQLAAKAWLNYFLISSIGNPEDSDFIKGLY</sequence>
<proteinExistence type="predicted"/>
<gene>
    <name evidence="1" type="ORF">GLOIN_2v1765269</name>
</gene>
<evidence type="ECO:0000313" key="2">
    <source>
        <dbReference type="Proteomes" id="UP000018888"/>
    </source>
</evidence>
<protein>
    <submittedName>
        <fullName evidence="1">Uncharacterized protein</fullName>
    </submittedName>
</protein>
<dbReference type="Proteomes" id="UP000018888">
    <property type="component" value="Unassembled WGS sequence"/>
</dbReference>
<name>A0A2P4QPS0_RHIID</name>
<reference evidence="1 2" key="2">
    <citation type="journal article" date="2018" name="New Phytol.">
        <title>High intraspecific genome diversity in the model arbuscular mycorrhizal symbiont Rhizophagus irregularis.</title>
        <authorList>
            <person name="Chen E.C.H."/>
            <person name="Morin E."/>
            <person name="Beaudet D."/>
            <person name="Noel J."/>
            <person name="Yildirir G."/>
            <person name="Ndikumana S."/>
            <person name="Charron P."/>
            <person name="St-Onge C."/>
            <person name="Giorgi J."/>
            <person name="Kruger M."/>
            <person name="Marton T."/>
            <person name="Ropars J."/>
            <person name="Grigoriev I.V."/>
            <person name="Hainaut M."/>
            <person name="Henrissat B."/>
            <person name="Roux C."/>
            <person name="Martin F."/>
            <person name="Corradi N."/>
        </authorList>
    </citation>
    <scope>NUCLEOTIDE SEQUENCE [LARGE SCALE GENOMIC DNA]</scope>
    <source>
        <strain evidence="1 2">DAOM 197198</strain>
    </source>
</reference>
<keyword evidence="2" id="KW-1185">Reference proteome</keyword>
<dbReference type="AlphaFoldDB" id="A0A2P4QPS0"/>
<evidence type="ECO:0000313" key="1">
    <source>
        <dbReference type="EMBL" id="POG79612.1"/>
    </source>
</evidence>